<dbReference type="SUPFAM" id="SSF53098">
    <property type="entry name" value="Ribonuclease H-like"/>
    <property type="match status" value="1"/>
</dbReference>
<gene>
    <name evidence="1" type="ORF">O181_090392</name>
</gene>
<name>A0A9Q3IVA1_9BASI</name>
<keyword evidence="2" id="KW-1185">Reference proteome</keyword>
<comment type="caution">
    <text evidence="1">The sequence shown here is derived from an EMBL/GenBank/DDBJ whole genome shotgun (WGS) entry which is preliminary data.</text>
</comment>
<dbReference type="InterPro" id="IPR012337">
    <property type="entry name" value="RNaseH-like_sf"/>
</dbReference>
<dbReference type="OrthoDB" id="3243429at2759"/>
<proteinExistence type="predicted"/>
<sequence length="130" mass="15201">MPYEHHQNRKIEQTNRTISEIERTSLIVVGLRTMMWPWAFKHAVWIFNQTLHADEKKTPYEVILCMKPSLSLLCIFGAKSSIQNHPFRKDMLDRVIEVYHIGVAPDSKGWLFWVPLKNPIVRSASAKIDE</sequence>
<reference evidence="1" key="1">
    <citation type="submission" date="2021-03" db="EMBL/GenBank/DDBJ databases">
        <title>Draft genome sequence of rust myrtle Austropuccinia psidii MF-1, a brazilian biotype.</title>
        <authorList>
            <person name="Quecine M.C."/>
            <person name="Pachon D.M.R."/>
            <person name="Bonatelli M.L."/>
            <person name="Correr F.H."/>
            <person name="Franceschini L.M."/>
            <person name="Leite T.F."/>
            <person name="Margarido G.R.A."/>
            <person name="Almeida C.A."/>
            <person name="Ferrarezi J.A."/>
            <person name="Labate C.A."/>
        </authorList>
    </citation>
    <scope>NUCLEOTIDE SEQUENCE</scope>
    <source>
        <strain evidence="1">MF-1</strain>
    </source>
</reference>
<accession>A0A9Q3IVA1</accession>
<organism evidence="1 2">
    <name type="scientific">Austropuccinia psidii MF-1</name>
    <dbReference type="NCBI Taxonomy" id="1389203"/>
    <lineage>
        <taxon>Eukaryota</taxon>
        <taxon>Fungi</taxon>
        <taxon>Dikarya</taxon>
        <taxon>Basidiomycota</taxon>
        <taxon>Pucciniomycotina</taxon>
        <taxon>Pucciniomycetes</taxon>
        <taxon>Pucciniales</taxon>
        <taxon>Sphaerophragmiaceae</taxon>
        <taxon>Austropuccinia</taxon>
    </lineage>
</organism>
<dbReference type="Gene3D" id="3.30.420.10">
    <property type="entry name" value="Ribonuclease H-like superfamily/Ribonuclease H"/>
    <property type="match status" value="1"/>
</dbReference>
<evidence type="ECO:0008006" key="3">
    <source>
        <dbReference type="Google" id="ProtNLM"/>
    </source>
</evidence>
<protein>
    <recommendedName>
        <fullName evidence="3">Integrase catalytic domain-containing protein</fullName>
    </recommendedName>
</protein>
<dbReference type="EMBL" id="AVOT02056314">
    <property type="protein sequence ID" value="MBW0550677.1"/>
    <property type="molecule type" value="Genomic_DNA"/>
</dbReference>
<dbReference type="InterPro" id="IPR036397">
    <property type="entry name" value="RNaseH_sf"/>
</dbReference>
<dbReference type="GO" id="GO:0003676">
    <property type="term" value="F:nucleic acid binding"/>
    <property type="evidence" value="ECO:0007669"/>
    <property type="project" value="InterPro"/>
</dbReference>
<evidence type="ECO:0000313" key="2">
    <source>
        <dbReference type="Proteomes" id="UP000765509"/>
    </source>
</evidence>
<evidence type="ECO:0000313" key="1">
    <source>
        <dbReference type="EMBL" id="MBW0550677.1"/>
    </source>
</evidence>
<dbReference type="AlphaFoldDB" id="A0A9Q3IVA1"/>
<dbReference type="Proteomes" id="UP000765509">
    <property type="component" value="Unassembled WGS sequence"/>
</dbReference>